<dbReference type="Pfam" id="PF00866">
    <property type="entry name" value="Ring_hydroxyl_B"/>
    <property type="match status" value="1"/>
</dbReference>
<keyword evidence="2" id="KW-0560">Oxidoreductase</keyword>
<sequence>MQTESTIRALVANTCLALDADDYTRYLELCDDSFTYRITTFSPEIRKEMLWLEKDKRGLKDLFDLLPKQNMDRTPLTRHFSIFTIEHTAREEILKVMSALQVFRTEHQGGATTLVAVGKYIDDVRLDEHGRAFLVDREVRLDTRMLGKGYHVPF</sequence>
<dbReference type="RefSeq" id="WP_014900948.1">
    <property type="nucleotide sequence ID" value="NC_018514.1"/>
</dbReference>
<evidence type="ECO:0000313" key="4">
    <source>
        <dbReference type="Proteomes" id="UP000032866"/>
    </source>
</evidence>
<comment type="similarity">
    <text evidence="1">Belongs to the bacterial ring-hydroxylating dioxygenase beta subunit family.</text>
</comment>
<protein>
    <submittedName>
        <fullName evidence="3">Methanesulfonate monooxygenase, hydroxylase subunit beta</fullName>
    </submittedName>
</protein>
<name>A0A9W3PD26_BURCE</name>
<dbReference type="InterPro" id="IPR000391">
    <property type="entry name" value="Rng_hydr_dOase-bsu"/>
</dbReference>
<dbReference type="Proteomes" id="UP000032866">
    <property type="component" value="Chromosome 2"/>
</dbReference>
<keyword evidence="3" id="KW-0503">Monooxygenase</keyword>
<dbReference type="GO" id="GO:0004497">
    <property type="term" value="F:monooxygenase activity"/>
    <property type="evidence" value="ECO:0007669"/>
    <property type="project" value="UniProtKB-KW"/>
</dbReference>
<dbReference type="KEGG" id="bct:GEM_5811"/>
<proteinExistence type="inferred from homology"/>
<evidence type="ECO:0000256" key="2">
    <source>
        <dbReference type="ARBA" id="ARBA00023002"/>
    </source>
</evidence>
<evidence type="ECO:0000313" key="3">
    <source>
        <dbReference type="EMBL" id="AFQ52195.1"/>
    </source>
</evidence>
<organism evidence="3 4">
    <name type="scientific">Burkholderia cepacia GG4</name>
    <dbReference type="NCBI Taxonomy" id="1009846"/>
    <lineage>
        <taxon>Bacteria</taxon>
        <taxon>Pseudomonadati</taxon>
        <taxon>Pseudomonadota</taxon>
        <taxon>Betaproteobacteria</taxon>
        <taxon>Burkholderiales</taxon>
        <taxon>Burkholderiaceae</taxon>
        <taxon>Burkholderia</taxon>
        <taxon>Burkholderia cepacia complex</taxon>
    </lineage>
</organism>
<accession>A0A9W3PD26</accession>
<dbReference type="InterPro" id="IPR032710">
    <property type="entry name" value="NTF2-like_dom_sf"/>
</dbReference>
<reference evidence="3 4" key="1">
    <citation type="journal article" date="2012" name="J. Bacteriol.">
        <title>Complete Genome Sequence of Burkholderia sp. Strain GG4, a Betaproteobacterium That Reduces 3-Oxo-N-Acylhomoserine Lactones and Produces Different N-Acylhomoserine Lactones.</title>
        <authorList>
            <person name="Hong K.W."/>
            <person name="Koh C.L."/>
            <person name="Sam C.K."/>
            <person name="Yin W.F."/>
            <person name="Chan K.G."/>
        </authorList>
    </citation>
    <scope>NUCLEOTIDE SEQUENCE [LARGE SCALE GENOMIC DNA]</scope>
    <source>
        <strain evidence="3 4">GG4</strain>
    </source>
</reference>
<dbReference type="EMBL" id="CP003775">
    <property type="protein sequence ID" value="AFQ52195.1"/>
    <property type="molecule type" value="Genomic_DNA"/>
</dbReference>
<dbReference type="AlphaFoldDB" id="A0A9W3PD26"/>
<dbReference type="SUPFAM" id="SSF54427">
    <property type="entry name" value="NTF2-like"/>
    <property type="match status" value="1"/>
</dbReference>
<gene>
    <name evidence="3" type="ORF">GEM_5811</name>
</gene>
<dbReference type="Gene3D" id="3.10.450.50">
    <property type="match status" value="1"/>
</dbReference>
<evidence type="ECO:0000256" key="1">
    <source>
        <dbReference type="ARBA" id="ARBA00009570"/>
    </source>
</evidence>